<dbReference type="GO" id="GO:0016787">
    <property type="term" value="F:hydrolase activity"/>
    <property type="evidence" value="ECO:0007669"/>
    <property type="project" value="UniProtKB-KW"/>
</dbReference>
<keyword evidence="3 7" id="KW-0378">Hydrolase</keyword>
<evidence type="ECO:0000256" key="8">
    <source>
        <dbReference type="SAM" id="MobiDB-lite"/>
    </source>
</evidence>
<dbReference type="GO" id="GO:0003677">
    <property type="term" value="F:DNA binding"/>
    <property type="evidence" value="ECO:0007669"/>
    <property type="project" value="InterPro"/>
</dbReference>
<dbReference type="Proteomes" id="UP000823926">
    <property type="component" value="Unassembled WGS sequence"/>
</dbReference>
<dbReference type="EC" id="2.7.7.7" evidence="10"/>
<dbReference type="GO" id="GO:0006355">
    <property type="term" value="P:regulation of DNA-templated transcription"/>
    <property type="evidence" value="ECO:0007669"/>
    <property type="project" value="InterPro"/>
</dbReference>
<dbReference type="NCBIfam" id="NF007621">
    <property type="entry name" value="PRK10276.1"/>
    <property type="match status" value="1"/>
</dbReference>
<dbReference type="InterPro" id="IPR006197">
    <property type="entry name" value="Peptidase_S24_LexA"/>
</dbReference>
<dbReference type="SUPFAM" id="SSF51306">
    <property type="entry name" value="LexA/Signal peptidase"/>
    <property type="match status" value="1"/>
</dbReference>
<comment type="similarity">
    <text evidence="1 7">Belongs to the peptidase S24 family.</text>
</comment>
<name>A0A9D1QEI8_9BACT</name>
<accession>A0A9D1QEI8</accession>
<proteinExistence type="inferred from homology"/>
<gene>
    <name evidence="10" type="primary">umuD</name>
    <name evidence="10" type="ORF">H9888_04450</name>
</gene>
<dbReference type="InterPro" id="IPR039418">
    <property type="entry name" value="LexA-like"/>
</dbReference>
<dbReference type="AlphaFoldDB" id="A0A9D1QEI8"/>
<evidence type="ECO:0000259" key="9">
    <source>
        <dbReference type="Pfam" id="PF00717"/>
    </source>
</evidence>
<sequence length="149" mass="16306">MAHKTHPSLELFAPDPASPAQPLPLAGSPVAAGFPSPAKDFTEMSLDLNRELVRNPAATFFARVRGVSMTGEGIDDGDLLIIDRSAEVHDGVLAVCCVEGDFTLKRVRVDPAEDCLWLVPANPDYQPLRISSTDDFRIWGVVRYVIKKF</sequence>
<dbReference type="EMBL" id="DXHL01000021">
    <property type="protein sequence ID" value="HIW10737.1"/>
    <property type="molecule type" value="Genomic_DNA"/>
</dbReference>
<comment type="caution">
    <text evidence="10">The sequence shown here is derived from an EMBL/GenBank/DDBJ whole genome shotgun (WGS) entry which is preliminary data.</text>
</comment>
<dbReference type="GO" id="GO:0006281">
    <property type="term" value="P:DNA repair"/>
    <property type="evidence" value="ECO:0007669"/>
    <property type="project" value="UniProtKB-KW"/>
</dbReference>
<keyword evidence="4 7" id="KW-0068">Autocatalytic cleavage</keyword>
<dbReference type="InterPro" id="IPR036286">
    <property type="entry name" value="LexA/Signal_pep-like_sf"/>
</dbReference>
<dbReference type="CDD" id="cd06529">
    <property type="entry name" value="S24_LexA-like"/>
    <property type="match status" value="1"/>
</dbReference>
<dbReference type="InterPro" id="IPR050077">
    <property type="entry name" value="LexA_repressor"/>
</dbReference>
<dbReference type="PRINTS" id="PR00726">
    <property type="entry name" value="LEXASERPTASE"/>
</dbReference>
<feature type="region of interest" description="Disordered" evidence="8">
    <location>
        <begin position="1"/>
        <end position="28"/>
    </location>
</feature>
<keyword evidence="10" id="KW-0548">Nucleotidyltransferase</keyword>
<evidence type="ECO:0000256" key="4">
    <source>
        <dbReference type="ARBA" id="ARBA00022813"/>
    </source>
</evidence>
<evidence type="ECO:0000256" key="1">
    <source>
        <dbReference type="ARBA" id="ARBA00007484"/>
    </source>
</evidence>
<evidence type="ECO:0000313" key="11">
    <source>
        <dbReference type="Proteomes" id="UP000823926"/>
    </source>
</evidence>
<reference evidence="10" key="1">
    <citation type="journal article" date="2021" name="PeerJ">
        <title>Extensive microbial diversity within the chicken gut microbiome revealed by metagenomics and culture.</title>
        <authorList>
            <person name="Gilroy R."/>
            <person name="Ravi A."/>
            <person name="Getino M."/>
            <person name="Pursley I."/>
            <person name="Horton D.L."/>
            <person name="Alikhan N.F."/>
            <person name="Baker D."/>
            <person name="Gharbi K."/>
            <person name="Hall N."/>
            <person name="Watson M."/>
            <person name="Adriaenssens E.M."/>
            <person name="Foster-Nyarko E."/>
            <person name="Jarju S."/>
            <person name="Secka A."/>
            <person name="Antonio M."/>
            <person name="Oren A."/>
            <person name="Chaudhuri R.R."/>
            <person name="La Ragione R."/>
            <person name="Hildebrand F."/>
            <person name="Pallen M.J."/>
        </authorList>
    </citation>
    <scope>NUCLEOTIDE SEQUENCE</scope>
    <source>
        <strain evidence="10">ChiBcec15-1070</strain>
    </source>
</reference>
<organism evidence="10 11">
    <name type="scientific">Candidatus Rikenella faecigallinarum</name>
    <dbReference type="NCBI Taxonomy" id="2838745"/>
    <lineage>
        <taxon>Bacteria</taxon>
        <taxon>Pseudomonadati</taxon>
        <taxon>Bacteroidota</taxon>
        <taxon>Bacteroidia</taxon>
        <taxon>Bacteroidales</taxon>
        <taxon>Rikenellaceae</taxon>
        <taxon>Rikenella</taxon>
    </lineage>
</organism>
<keyword evidence="2" id="KW-0227">DNA damage</keyword>
<dbReference type="GO" id="GO:0009432">
    <property type="term" value="P:SOS response"/>
    <property type="evidence" value="ECO:0007669"/>
    <property type="project" value="UniProtKB-KW"/>
</dbReference>
<dbReference type="InterPro" id="IPR015927">
    <property type="entry name" value="Peptidase_S24_S26A/B/C"/>
</dbReference>
<dbReference type="Pfam" id="PF00717">
    <property type="entry name" value="Peptidase_S24"/>
    <property type="match status" value="1"/>
</dbReference>
<evidence type="ECO:0000256" key="3">
    <source>
        <dbReference type="ARBA" id="ARBA00022801"/>
    </source>
</evidence>
<keyword evidence="6" id="KW-0742">SOS response</keyword>
<dbReference type="GO" id="GO:0003887">
    <property type="term" value="F:DNA-directed DNA polymerase activity"/>
    <property type="evidence" value="ECO:0007669"/>
    <property type="project" value="UniProtKB-EC"/>
</dbReference>
<keyword evidence="5" id="KW-0234">DNA repair</keyword>
<evidence type="ECO:0000313" key="10">
    <source>
        <dbReference type="EMBL" id="HIW10737.1"/>
    </source>
</evidence>
<reference evidence="10" key="2">
    <citation type="submission" date="2021-04" db="EMBL/GenBank/DDBJ databases">
        <authorList>
            <person name="Gilroy R."/>
        </authorList>
    </citation>
    <scope>NUCLEOTIDE SEQUENCE</scope>
    <source>
        <strain evidence="10">ChiBcec15-1070</strain>
    </source>
</reference>
<feature type="domain" description="Peptidase S24/S26A/S26B/S26C" evidence="9">
    <location>
        <begin position="28"/>
        <end position="142"/>
    </location>
</feature>
<evidence type="ECO:0000256" key="2">
    <source>
        <dbReference type="ARBA" id="ARBA00022763"/>
    </source>
</evidence>
<evidence type="ECO:0000256" key="5">
    <source>
        <dbReference type="ARBA" id="ARBA00023204"/>
    </source>
</evidence>
<dbReference type="PANTHER" id="PTHR33516:SF2">
    <property type="entry name" value="LEXA REPRESSOR-RELATED"/>
    <property type="match status" value="1"/>
</dbReference>
<keyword evidence="10" id="KW-0808">Transferase</keyword>
<dbReference type="Gene3D" id="2.10.109.10">
    <property type="entry name" value="Umud Fragment, subunit A"/>
    <property type="match status" value="1"/>
</dbReference>
<evidence type="ECO:0000256" key="6">
    <source>
        <dbReference type="ARBA" id="ARBA00023236"/>
    </source>
</evidence>
<evidence type="ECO:0000256" key="7">
    <source>
        <dbReference type="RuleBase" id="RU003991"/>
    </source>
</evidence>
<dbReference type="PANTHER" id="PTHR33516">
    <property type="entry name" value="LEXA REPRESSOR"/>
    <property type="match status" value="1"/>
</dbReference>
<protein>
    <submittedName>
        <fullName evidence="10">Translesion error-prone DNA polymerase V autoproteolytic subunit</fullName>
        <ecNumber evidence="10">2.7.7.7</ecNumber>
    </submittedName>
</protein>